<proteinExistence type="predicted"/>
<accession>A0AAE0ZKK6</accession>
<organism evidence="1 2">
    <name type="scientific">Elysia crispata</name>
    <name type="common">lettuce slug</name>
    <dbReference type="NCBI Taxonomy" id="231223"/>
    <lineage>
        <taxon>Eukaryota</taxon>
        <taxon>Metazoa</taxon>
        <taxon>Spiralia</taxon>
        <taxon>Lophotrochozoa</taxon>
        <taxon>Mollusca</taxon>
        <taxon>Gastropoda</taxon>
        <taxon>Heterobranchia</taxon>
        <taxon>Euthyneura</taxon>
        <taxon>Panpulmonata</taxon>
        <taxon>Sacoglossa</taxon>
        <taxon>Placobranchoidea</taxon>
        <taxon>Plakobranchidae</taxon>
        <taxon>Elysia</taxon>
    </lineage>
</organism>
<keyword evidence="2" id="KW-1185">Reference proteome</keyword>
<reference evidence="1" key="1">
    <citation type="journal article" date="2023" name="G3 (Bethesda)">
        <title>A reference genome for the long-term kleptoplast-retaining sea slug Elysia crispata morphotype clarki.</title>
        <authorList>
            <person name="Eastman K.E."/>
            <person name="Pendleton A.L."/>
            <person name="Shaikh M.A."/>
            <person name="Suttiyut T."/>
            <person name="Ogas R."/>
            <person name="Tomko P."/>
            <person name="Gavelis G."/>
            <person name="Widhalm J.R."/>
            <person name="Wisecaver J.H."/>
        </authorList>
    </citation>
    <scope>NUCLEOTIDE SEQUENCE</scope>
    <source>
        <strain evidence="1">ECLA1</strain>
    </source>
</reference>
<dbReference type="AlphaFoldDB" id="A0AAE0ZKK6"/>
<dbReference type="Proteomes" id="UP001283361">
    <property type="component" value="Unassembled WGS sequence"/>
</dbReference>
<evidence type="ECO:0000313" key="1">
    <source>
        <dbReference type="EMBL" id="KAK3770486.1"/>
    </source>
</evidence>
<protein>
    <submittedName>
        <fullName evidence="1">Uncharacterized protein</fullName>
    </submittedName>
</protein>
<comment type="caution">
    <text evidence="1">The sequence shown here is derived from an EMBL/GenBank/DDBJ whole genome shotgun (WGS) entry which is preliminary data.</text>
</comment>
<gene>
    <name evidence="1" type="ORF">RRG08_027969</name>
</gene>
<name>A0AAE0ZKK6_9GAST</name>
<evidence type="ECO:0000313" key="2">
    <source>
        <dbReference type="Proteomes" id="UP001283361"/>
    </source>
</evidence>
<dbReference type="EMBL" id="JAWDGP010003841">
    <property type="protein sequence ID" value="KAK3770486.1"/>
    <property type="molecule type" value="Genomic_DNA"/>
</dbReference>
<sequence length="159" mass="17896">MWSMVNILTTFDIPTRLCQTGAALRGRESLRLPATISPNSSMMFGTISIQDHNQSRAELVRLDKGHRSQVKQGGDDGLYPSSSDAELTPRLCLCYALNELDLDLDPGLEIRLPAGLTRPFRWTYPMIQVTQLTLPRKIRRSGYLCNQESKYPEGGERVN</sequence>